<name>A0ABV5X2H9_9MICO</name>
<gene>
    <name evidence="1" type="ORF">ACFFN1_07090</name>
</gene>
<accession>A0ABV5X2H9</accession>
<dbReference type="RefSeq" id="WP_376839923.1">
    <property type="nucleotide sequence ID" value="NZ_JBHMAU010000046.1"/>
</dbReference>
<evidence type="ECO:0000313" key="2">
    <source>
        <dbReference type="Proteomes" id="UP001589707"/>
    </source>
</evidence>
<evidence type="ECO:0000313" key="1">
    <source>
        <dbReference type="EMBL" id="MFB9776167.1"/>
    </source>
</evidence>
<sequence>MTTRYVDGVDVTHVGEMTYVHIGDVAAELWPIEVEDLIDELQSHLTQIDEEHPERET</sequence>
<proteinExistence type="predicted"/>
<reference evidence="1 2" key="1">
    <citation type="submission" date="2024-09" db="EMBL/GenBank/DDBJ databases">
        <authorList>
            <person name="Sun Q."/>
            <person name="Mori K."/>
        </authorList>
    </citation>
    <scope>NUCLEOTIDE SEQUENCE [LARGE SCALE GENOMIC DNA]</scope>
    <source>
        <strain evidence="1 2">JCM 11683</strain>
    </source>
</reference>
<protein>
    <submittedName>
        <fullName evidence="1">Uncharacterized protein</fullName>
    </submittedName>
</protein>
<comment type="caution">
    <text evidence="1">The sequence shown here is derived from an EMBL/GenBank/DDBJ whole genome shotgun (WGS) entry which is preliminary data.</text>
</comment>
<dbReference type="EMBL" id="JBHMAU010000046">
    <property type="protein sequence ID" value="MFB9776167.1"/>
    <property type="molecule type" value="Genomic_DNA"/>
</dbReference>
<dbReference type="Proteomes" id="UP001589707">
    <property type="component" value="Unassembled WGS sequence"/>
</dbReference>
<organism evidence="1 2">
    <name type="scientific">Brevibacterium otitidis</name>
    <dbReference type="NCBI Taxonomy" id="53364"/>
    <lineage>
        <taxon>Bacteria</taxon>
        <taxon>Bacillati</taxon>
        <taxon>Actinomycetota</taxon>
        <taxon>Actinomycetes</taxon>
        <taxon>Micrococcales</taxon>
        <taxon>Brevibacteriaceae</taxon>
        <taxon>Brevibacterium</taxon>
    </lineage>
</organism>
<keyword evidence="2" id="KW-1185">Reference proteome</keyword>